<dbReference type="Proteomes" id="UP000660270">
    <property type="component" value="Unassembled WGS sequence"/>
</dbReference>
<keyword evidence="2" id="KW-1185">Reference proteome</keyword>
<organism evidence="1 2">
    <name type="scientific">Aphanizomenon flos-aquae FACHB-1249</name>
    <dbReference type="NCBI Taxonomy" id="2692889"/>
    <lineage>
        <taxon>Bacteria</taxon>
        <taxon>Bacillati</taxon>
        <taxon>Cyanobacteriota</taxon>
        <taxon>Cyanophyceae</taxon>
        <taxon>Nostocales</taxon>
        <taxon>Aphanizomenonaceae</taxon>
        <taxon>Aphanizomenon</taxon>
    </lineage>
</organism>
<protein>
    <submittedName>
        <fullName evidence="1">Immunity 26/phosphotriesterase HocA family protein</fullName>
    </submittedName>
</protein>
<evidence type="ECO:0000313" key="2">
    <source>
        <dbReference type="Proteomes" id="UP000660270"/>
    </source>
</evidence>
<dbReference type="GeneID" id="78220232"/>
<sequence length="218" mass="25244">MVKFQSGDIFTFKLSTNEYICGRIMLDIKKQCVRPKLLQPNSPLNFFNGSLLVEIYKSTAMQPIIDNSEILIPGIFIGSDCLESGTWSIIGHQDVNPQEVEFPEALIAHGLRARFLRGEIALNINLKEEEIEKINVYQTKKPSHILGEICLYHLGRIDEINNSWVHSIEVFNLKSSDLRFTQHRSEIYHLLGENENQSYYEMSSRLGYNIQRFYDNKK</sequence>
<dbReference type="Pfam" id="PF15428">
    <property type="entry name" value="Imm26"/>
    <property type="match status" value="1"/>
</dbReference>
<name>A0ABR8IXZ8_APHFL</name>
<dbReference type="RefSeq" id="WP_190388260.1">
    <property type="nucleotide sequence ID" value="NZ_JACJTM010000079.1"/>
</dbReference>
<dbReference type="InterPro" id="IPR029278">
    <property type="entry name" value="Imm26"/>
</dbReference>
<reference evidence="1 2" key="1">
    <citation type="journal article" date="2020" name="ISME J.">
        <title>Comparative genomics reveals insights into cyanobacterial evolution and habitat adaptation.</title>
        <authorList>
            <person name="Chen M.Y."/>
            <person name="Teng W.K."/>
            <person name="Zhao L."/>
            <person name="Hu C.X."/>
            <person name="Zhou Y.K."/>
            <person name="Han B.P."/>
            <person name="Song L.R."/>
            <person name="Shu W.S."/>
        </authorList>
    </citation>
    <scope>NUCLEOTIDE SEQUENCE [LARGE SCALE GENOMIC DNA]</scope>
    <source>
        <strain evidence="1 2">FACHB-1249</strain>
    </source>
</reference>
<comment type="caution">
    <text evidence="1">The sequence shown here is derived from an EMBL/GenBank/DDBJ whole genome shotgun (WGS) entry which is preliminary data.</text>
</comment>
<dbReference type="EMBL" id="JACJTM010000079">
    <property type="protein sequence ID" value="MBD2687394.1"/>
    <property type="molecule type" value="Genomic_DNA"/>
</dbReference>
<evidence type="ECO:0000313" key="1">
    <source>
        <dbReference type="EMBL" id="MBD2687394.1"/>
    </source>
</evidence>
<accession>A0ABR8IXZ8</accession>
<proteinExistence type="predicted"/>
<gene>
    <name evidence="1" type="ORF">H6G43_19780</name>
</gene>